<sequence length="47" mass="4981">TTSIRSTGPPNLIRESVLTSSDFSSLSVAVAEDRTVILPTKSSANHH</sequence>
<name>A0A392UGI5_9FABA</name>
<proteinExistence type="predicted"/>
<dbReference type="EMBL" id="LXQA010823469">
    <property type="protein sequence ID" value="MCI72693.1"/>
    <property type="molecule type" value="Genomic_DNA"/>
</dbReference>
<accession>A0A392UGI5</accession>
<keyword evidence="2" id="KW-1185">Reference proteome</keyword>
<organism evidence="1 2">
    <name type="scientific">Trifolium medium</name>
    <dbReference type="NCBI Taxonomy" id="97028"/>
    <lineage>
        <taxon>Eukaryota</taxon>
        <taxon>Viridiplantae</taxon>
        <taxon>Streptophyta</taxon>
        <taxon>Embryophyta</taxon>
        <taxon>Tracheophyta</taxon>
        <taxon>Spermatophyta</taxon>
        <taxon>Magnoliopsida</taxon>
        <taxon>eudicotyledons</taxon>
        <taxon>Gunneridae</taxon>
        <taxon>Pentapetalae</taxon>
        <taxon>rosids</taxon>
        <taxon>fabids</taxon>
        <taxon>Fabales</taxon>
        <taxon>Fabaceae</taxon>
        <taxon>Papilionoideae</taxon>
        <taxon>50 kb inversion clade</taxon>
        <taxon>NPAAA clade</taxon>
        <taxon>Hologalegina</taxon>
        <taxon>IRL clade</taxon>
        <taxon>Trifolieae</taxon>
        <taxon>Trifolium</taxon>
    </lineage>
</organism>
<reference evidence="1 2" key="1">
    <citation type="journal article" date="2018" name="Front. Plant Sci.">
        <title>Red Clover (Trifolium pratense) and Zigzag Clover (T. medium) - A Picture of Genomic Similarities and Differences.</title>
        <authorList>
            <person name="Dluhosova J."/>
            <person name="Istvanek J."/>
            <person name="Nedelnik J."/>
            <person name="Repkova J."/>
        </authorList>
    </citation>
    <scope>NUCLEOTIDE SEQUENCE [LARGE SCALE GENOMIC DNA]</scope>
    <source>
        <strain evidence="2">cv. 10/8</strain>
        <tissue evidence="1">Leaf</tissue>
    </source>
</reference>
<dbReference type="Proteomes" id="UP000265520">
    <property type="component" value="Unassembled WGS sequence"/>
</dbReference>
<evidence type="ECO:0000313" key="2">
    <source>
        <dbReference type="Proteomes" id="UP000265520"/>
    </source>
</evidence>
<feature type="non-terminal residue" evidence="1">
    <location>
        <position position="1"/>
    </location>
</feature>
<protein>
    <submittedName>
        <fullName evidence="1">Uncharacterized protein</fullName>
    </submittedName>
</protein>
<evidence type="ECO:0000313" key="1">
    <source>
        <dbReference type="EMBL" id="MCI72693.1"/>
    </source>
</evidence>
<dbReference type="AlphaFoldDB" id="A0A392UGI5"/>
<comment type="caution">
    <text evidence="1">The sequence shown here is derived from an EMBL/GenBank/DDBJ whole genome shotgun (WGS) entry which is preliminary data.</text>
</comment>